<dbReference type="GO" id="GO:0006742">
    <property type="term" value="P:NADP+ catabolic process"/>
    <property type="evidence" value="ECO:0007669"/>
    <property type="project" value="TreeGrafter"/>
</dbReference>
<dbReference type="GO" id="GO:0035529">
    <property type="term" value="F:NADH pyrophosphatase activity"/>
    <property type="evidence" value="ECO:0007669"/>
    <property type="project" value="TreeGrafter"/>
</dbReference>
<comment type="similarity">
    <text evidence="3">Belongs to the Nudix hydrolase family. NudC subfamily.</text>
</comment>
<dbReference type="GO" id="GO:0046872">
    <property type="term" value="F:metal ion binding"/>
    <property type="evidence" value="ECO:0007669"/>
    <property type="project" value="UniProtKB-KW"/>
</dbReference>
<dbReference type="EC" id="3.6.1.22" evidence="4"/>
<reference evidence="11" key="1">
    <citation type="submission" date="2021-03" db="EMBL/GenBank/DDBJ databases">
        <title>Evolutionary innovations through gain and loss of genes in the ectomycorrhizal Boletales.</title>
        <authorList>
            <person name="Wu G."/>
            <person name="Miyauchi S."/>
            <person name="Morin E."/>
            <person name="Yang Z.-L."/>
            <person name="Xu J."/>
            <person name="Martin F.M."/>
        </authorList>
    </citation>
    <scope>NUCLEOTIDE SEQUENCE</scope>
    <source>
        <strain evidence="11">BR01</strain>
    </source>
</reference>
<dbReference type="Gene3D" id="3.90.79.10">
    <property type="entry name" value="Nucleoside Triphosphate Pyrophosphohydrolase"/>
    <property type="match status" value="1"/>
</dbReference>
<evidence type="ECO:0000256" key="5">
    <source>
        <dbReference type="ARBA" id="ARBA00022723"/>
    </source>
</evidence>
<proteinExistence type="inferred from homology"/>
<evidence type="ECO:0000259" key="10">
    <source>
        <dbReference type="PROSITE" id="PS51462"/>
    </source>
</evidence>
<sequence length="441" mass="48073">MACLSRISNNMGENFVNFLGGSPLNRLSWLRPSQAFLNALVASPATRWILFKSGMPLLATTPNTEKRTLALLTTDDVRPLLGPEPYFGQGEHPGELGLGEIRILEAARLHGPRVVFLGLEERDPTTASALPSSDFKEPGAAVANINGTPYFSVDVADLEEDKVDEVVQTSGLAMSDAKLAFTEPRAAMGALDMFSAAVFASARSMVDWNDRNKFCPACGAPSYTLWAGWKLSCTTLLPWADNTGRKPCPSGQGLQNFCHPRTDPVVIMLTMNEAGDKVILGRNKRFPPKFYSALAGFVEPGESYEDAVRREMWEEAGVKVWNIRYHSGQPWPFPANLMLGFYATADPSQPIRTDLDNELEDARWYTREEVLAALDATSNTAGDKIASAWTEDKASAHSGTDTVAKAEPLFKVPPTTAIAGVLIKHWAEGKIEAGNSMKGYL</sequence>
<dbReference type="InterPro" id="IPR020084">
    <property type="entry name" value="NUDIX_hydrolase_CS"/>
</dbReference>
<keyword evidence="8" id="KW-0520">NAD</keyword>
<dbReference type="AlphaFoldDB" id="A0A8I2YPG8"/>
<dbReference type="PANTHER" id="PTHR42904">
    <property type="entry name" value="NUDIX HYDROLASE, NUDC SUBFAMILY"/>
    <property type="match status" value="1"/>
</dbReference>
<dbReference type="Pfam" id="PF00293">
    <property type="entry name" value="NUDIX"/>
    <property type="match status" value="1"/>
</dbReference>
<dbReference type="InterPro" id="IPR049734">
    <property type="entry name" value="NudC-like_C"/>
</dbReference>
<dbReference type="PROSITE" id="PS51462">
    <property type="entry name" value="NUDIX"/>
    <property type="match status" value="1"/>
</dbReference>
<dbReference type="Pfam" id="PF09296">
    <property type="entry name" value="NUDIX-like"/>
    <property type="match status" value="1"/>
</dbReference>
<keyword evidence="12" id="KW-1185">Reference proteome</keyword>
<feature type="domain" description="Nudix hydrolase" evidence="10">
    <location>
        <begin position="260"/>
        <end position="387"/>
    </location>
</feature>
<evidence type="ECO:0000256" key="7">
    <source>
        <dbReference type="ARBA" id="ARBA00022842"/>
    </source>
</evidence>
<evidence type="ECO:0000313" key="11">
    <source>
        <dbReference type="EMBL" id="KAG6375645.1"/>
    </source>
</evidence>
<evidence type="ECO:0000256" key="9">
    <source>
        <dbReference type="ARBA" id="ARBA00023679"/>
    </source>
</evidence>
<dbReference type="InterPro" id="IPR050241">
    <property type="entry name" value="NAD-cap_RNA_hydrolase_NudC"/>
</dbReference>
<dbReference type="GO" id="GO:0005777">
    <property type="term" value="C:peroxisome"/>
    <property type="evidence" value="ECO:0007669"/>
    <property type="project" value="TreeGrafter"/>
</dbReference>
<comment type="caution">
    <text evidence="11">The sequence shown here is derived from an EMBL/GenBank/DDBJ whole genome shotgun (WGS) entry which is preliminary data.</text>
</comment>
<keyword evidence="6 11" id="KW-0378">Hydrolase</keyword>
<dbReference type="OrthoDB" id="10249612at2759"/>
<evidence type="ECO:0000256" key="6">
    <source>
        <dbReference type="ARBA" id="ARBA00022801"/>
    </source>
</evidence>
<evidence type="ECO:0000313" key="12">
    <source>
        <dbReference type="Proteomes" id="UP000683000"/>
    </source>
</evidence>
<comment type="catalytic activity">
    <reaction evidence="9">
        <text>a 5'-end NAD(+)-phospho-ribonucleoside in mRNA + H2O = a 5'-end phospho-adenosine-phospho-ribonucleoside in mRNA + beta-nicotinamide D-ribonucleotide + 2 H(+)</text>
        <dbReference type="Rhea" id="RHEA:60876"/>
        <dbReference type="Rhea" id="RHEA-COMP:15698"/>
        <dbReference type="Rhea" id="RHEA-COMP:15719"/>
        <dbReference type="ChEBI" id="CHEBI:14649"/>
        <dbReference type="ChEBI" id="CHEBI:15377"/>
        <dbReference type="ChEBI" id="CHEBI:15378"/>
        <dbReference type="ChEBI" id="CHEBI:144029"/>
        <dbReference type="ChEBI" id="CHEBI:144051"/>
    </reaction>
    <physiologicalReaction direction="left-to-right" evidence="9">
        <dbReference type="Rhea" id="RHEA:60877"/>
    </physiologicalReaction>
</comment>
<name>A0A8I2YPG8_9AGAM</name>
<comment type="cofactor">
    <cofactor evidence="1">
        <name>Mg(2+)</name>
        <dbReference type="ChEBI" id="CHEBI:18420"/>
    </cofactor>
</comment>
<keyword evidence="5" id="KW-0479">Metal-binding</keyword>
<evidence type="ECO:0000256" key="3">
    <source>
        <dbReference type="ARBA" id="ARBA00009595"/>
    </source>
</evidence>
<dbReference type="CDD" id="cd03429">
    <property type="entry name" value="NUDIX_NADH_pyrophosphatase_Nudt13"/>
    <property type="match status" value="1"/>
</dbReference>
<dbReference type="NCBIfam" id="NF001299">
    <property type="entry name" value="PRK00241.1"/>
    <property type="match status" value="1"/>
</dbReference>
<protein>
    <recommendedName>
        <fullName evidence="4">NAD(+) diphosphatase</fullName>
        <ecNumber evidence="4">3.6.1.22</ecNumber>
    </recommendedName>
</protein>
<evidence type="ECO:0000256" key="8">
    <source>
        <dbReference type="ARBA" id="ARBA00023027"/>
    </source>
</evidence>
<dbReference type="InterPro" id="IPR015375">
    <property type="entry name" value="NADH_PPase-like_N"/>
</dbReference>
<evidence type="ECO:0000256" key="2">
    <source>
        <dbReference type="ARBA" id="ARBA00001947"/>
    </source>
</evidence>
<dbReference type="PANTHER" id="PTHR42904:SF6">
    <property type="entry name" value="NAD-CAPPED RNA HYDROLASE NUDT12"/>
    <property type="match status" value="1"/>
</dbReference>
<organism evidence="11 12">
    <name type="scientific">Boletus reticuloceps</name>
    <dbReference type="NCBI Taxonomy" id="495285"/>
    <lineage>
        <taxon>Eukaryota</taxon>
        <taxon>Fungi</taxon>
        <taxon>Dikarya</taxon>
        <taxon>Basidiomycota</taxon>
        <taxon>Agaricomycotina</taxon>
        <taxon>Agaricomycetes</taxon>
        <taxon>Agaricomycetidae</taxon>
        <taxon>Boletales</taxon>
        <taxon>Boletineae</taxon>
        <taxon>Boletaceae</taxon>
        <taxon>Boletoideae</taxon>
        <taxon>Boletus</taxon>
    </lineage>
</organism>
<evidence type="ECO:0000256" key="4">
    <source>
        <dbReference type="ARBA" id="ARBA00012381"/>
    </source>
</evidence>
<dbReference type="GO" id="GO:0005829">
    <property type="term" value="C:cytosol"/>
    <property type="evidence" value="ECO:0007669"/>
    <property type="project" value="TreeGrafter"/>
</dbReference>
<dbReference type="Proteomes" id="UP000683000">
    <property type="component" value="Unassembled WGS sequence"/>
</dbReference>
<dbReference type="EMBL" id="JAGFBS010000014">
    <property type="protein sequence ID" value="KAG6375645.1"/>
    <property type="molecule type" value="Genomic_DNA"/>
</dbReference>
<dbReference type="SUPFAM" id="SSF55811">
    <property type="entry name" value="Nudix"/>
    <property type="match status" value="1"/>
</dbReference>
<dbReference type="InterPro" id="IPR000086">
    <property type="entry name" value="NUDIX_hydrolase_dom"/>
</dbReference>
<gene>
    <name evidence="11" type="ORF">JVT61DRAFT_3213</name>
</gene>
<dbReference type="InterPro" id="IPR015797">
    <property type="entry name" value="NUDIX_hydrolase-like_dom_sf"/>
</dbReference>
<accession>A0A8I2YPG8</accession>
<evidence type="ECO:0000256" key="1">
    <source>
        <dbReference type="ARBA" id="ARBA00001946"/>
    </source>
</evidence>
<keyword evidence="7" id="KW-0460">Magnesium</keyword>
<dbReference type="GO" id="GO:0019677">
    <property type="term" value="P:NAD+ catabolic process"/>
    <property type="evidence" value="ECO:0007669"/>
    <property type="project" value="TreeGrafter"/>
</dbReference>
<dbReference type="PROSITE" id="PS00893">
    <property type="entry name" value="NUDIX_BOX"/>
    <property type="match status" value="1"/>
</dbReference>
<dbReference type="Gene3D" id="3.90.79.20">
    <property type="match status" value="1"/>
</dbReference>
<comment type="cofactor">
    <cofactor evidence="2">
        <name>Zn(2+)</name>
        <dbReference type="ChEBI" id="CHEBI:29105"/>
    </cofactor>
</comment>